<organism evidence="2 3">
    <name type="scientific">Kitasatospora xanthocidica</name>
    <dbReference type="NCBI Taxonomy" id="83382"/>
    <lineage>
        <taxon>Bacteria</taxon>
        <taxon>Bacillati</taxon>
        <taxon>Actinomycetota</taxon>
        <taxon>Actinomycetes</taxon>
        <taxon>Kitasatosporales</taxon>
        <taxon>Streptomycetaceae</taxon>
        <taxon>Kitasatospora</taxon>
    </lineage>
</organism>
<reference evidence="2 3" key="1">
    <citation type="submission" date="2018-08" db="EMBL/GenBank/DDBJ databases">
        <title>Diversity &amp; Physiological Properties of Lignin-Decomposing Actinobacteria from Soil.</title>
        <authorList>
            <person name="Roh S.G."/>
            <person name="Kim S.B."/>
        </authorList>
    </citation>
    <scope>NUCLEOTIDE SEQUENCE [LARGE SCALE GENOMIC DNA]</scope>
    <source>
        <strain evidence="2 3">MMS17-GH009</strain>
    </source>
</reference>
<comment type="caution">
    <text evidence="2">The sequence shown here is derived from an EMBL/GenBank/DDBJ whole genome shotgun (WGS) entry which is preliminary data.</text>
</comment>
<sequence>MTIDLLPEPRFGPTEAEVCGLPTPHGGLPPGGVRGTFVRGCSRATACSSSRASASRRSP</sequence>
<evidence type="ECO:0000256" key="1">
    <source>
        <dbReference type="SAM" id="MobiDB-lite"/>
    </source>
</evidence>
<dbReference type="EMBL" id="QVIG01000003">
    <property type="protein sequence ID" value="RGD55771.1"/>
    <property type="molecule type" value="Genomic_DNA"/>
</dbReference>
<proteinExistence type="predicted"/>
<accession>A0A372ZJ27</accession>
<evidence type="ECO:0000313" key="2">
    <source>
        <dbReference type="EMBL" id="RGD55771.1"/>
    </source>
</evidence>
<gene>
    <name evidence="2" type="ORF">DR950_41400</name>
</gene>
<name>A0A372ZJ27_9ACTN</name>
<evidence type="ECO:0000313" key="3">
    <source>
        <dbReference type="Proteomes" id="UP000263377"/>
    </source>
</evidence>
<keyword evidence="3" id="KW-1185">Reference proteome</keyword>
<dbReference type="Proteomes" id="UP000263377">
    <property type="component" value="Unassembled WGS sequence"/>
</dbReference>
<feature type="region of interest" description="Disordered" evidence="1">
    <location>
        <begin position="1"/>
        <end position="32"/>
    </location>
</feature>
<dbReference type="RefSeq" id="WP_117493049.1">
    <property type="nucleotide sequence ID" value="NZ_QVIG01000003.1"/>
</dbReference>
<protein>
    <submittedName>
        <fullName evidence="2">Uncharacterized protein</fullName>
    </submittedName>
</protein>
<dbReference type="AlphaFoldDB" id="A0A372ZJ27"/>